<evidence type="ECO:0000313" key="2">
    <source>
        <dbReference type="EMBL" id="KJF78411.1"/>
    </source>
</evidence>
<protein>
    <recommendedName>
        <fullName evidence="4">Transmembrane protein</fullName>
    </recommendedName>
</protein>
<comment type="caution">
    <text evidence="2">The sequence shown here is derived from an EMBL/GenBank/DDBJ whole genome shotgun (WGS) entry which is preliminary data.</text>
</comment>
<name>A0A0D8LBB3_MORMO</name>
<proteinExistence type="predicted"/>
<dbReference type="EMBL" id="JZSH01000048">
    <property type="protein sequence ID" value="KJF78411.1"/>
    <property type="molecule type" value="Genomic_DNA"/>
</dbReference>
<gene>
    <name evidence="2" type="ORF">UA45_06305</name>
</gene>
<keyword evidence="1" id="KW-0812">Transmembrane</keyword>
<keyword evidence="1" id="KW-1133">Transmembrane helix</keyword>
<keyword evidence="1" id="KW-0472">Membrane</keyword>
<dbReference type="Proteomes" id="UP000032582">
    <property type="component" value="Unassembled WGS sequence"/>
</dbReference>
<dbReference type="PATRIC" id="fig|582.24.peg.1917"/>
<sequence length="76" mass="9289">MIAFLKLIDKNFLVKHIRLKKWLYSLDVLKIKYHYDANDIFLLVDLKILYMFLCFFYFTQLITQMDLTSPDFDDVE</sequence>
<feature type="transmembrane region" description="Helical" evidence="1">
    <location>
        <begin position="40"/>
        <end position="58"/>
    </location>
</feature>
<reference evidence="2 3" key="1">
    <citation type="submission" date="2015-02" db="EMBL/GenBank/DDBJ databases">
        <title>Whole genome shotgun sequencing of cultured foodborne pathogen.</title>
        <authorList>
            <person name="Timme R."/>
            <person name="Allard M.W."/>
            <person name="Strain E."/>
            <person name="Evans P.S."/>
            <person name="Brown E."/>
        </authorList>
    </citation>
    <scope>NUCLEOTIDE SEQUENCE [LARGE SCALE GENOMIC DNA]</scope>
    <source>
        <strain evidence="2 3">GCSL-TSO-24</strain>
    </source>
</reference>
<evidence type="ECO:0000256" key="1">
    <source>
        <dbReference type="SAM" id="Phobius"/>
    </source>
</evidence>
<evidence type="ECO:0008006" key="4">
    <source>
        <dbReference type="Google" id="ProtNLM"/>
    </source>
</evidence>
<evidence type="ECO:0000313" key="3">
    <source>
        <dbReference type="Proteomes" id="UP000032582"/>
    </source>
</evidence>
<accession>A0A0D8LBB3</accession>
<organism evidence="2 3">
    <name type="scientific">Morganella morganii</name>
    <name type="common">Proteus morganii</name>
    <dbReference type="NCBI Taxonomy" id="582"/>
    <lineage>
        <taxon>Bacteria</taxon>
        <taxon>Pseudomonadati</taxon>
        <taxon>Pseudomonadota</taxon>
        <taxon>Gammaproteobacteria</taxon>
        <taxon>Enterobacterales</taxon>
        <taxon>Morganellaceae</taxon>
        <taxon>Morganella</taxon>
    </lineage>
</organism>
<dbReference type="AlphaFoldDB" id="A0A0D8LBB3"/>